<organism evidence="3 4">
    <name type="scientific">Geojedonia litorea</name>
    <dbReference type="NCBI Taxonomy" id="1268269"/>
    <lineage>
        <taxon>Bacteria</taxon>
        <taxon>Pseudomonadati</taxon>
        <taxon>Bacteroidota</taxon>
        <taxon>Flavobacteriia</taxon>
        <taxon>Flavobacteriales</taxon>
        <taxon>Flavobacteriaceae</taxon>
        <taxon>Geojedonia</taxon>
    </lineage>
</organism>
<feature type="domain" description="SCP" evidence="2">
    <location>
        <begin position="50"/>
        <end position="152"/>
    </location>
</feature>
<feature type="signal peptide" evidence="1">
    <location>
        <begin position="1"/>
        <end position="22"/>
    </location>
</feature>
<comment type="caution">
    <text evidence="3">The sequence shown here is derived from an EMBL/GenBank/DDBJ whole genome shotgun (WGS) entry which is preliminary data.</text>
</comment>
<name>A0ABV9N304_9FLAO</name>
<evidence type="ECO:0000313" key="4">
    <source>
        <dbReference type="Proteomes" id="UP001595953"/>
    </source>
</evidence>
<protein>
    <submittedName>
        <fullName evidence="3">CAP domain-containing protein</fullName>
    </submittedName>
</protein>
<dbReference type="InterPro" id="IPR035940">
    <property type="entry name" value="CAP_sf"/>
</dbReference>
<dbReference type="PROSITE" id="PS51257">
    <property type="entry name" value="PROKAR_LIPOPROTEIN"/>
    <property type="match status" value="1"/>
</dbReference>
<keyword evidence="1" id="KW-0732">Signal</keyword>
<dbReference type="SUPFAM" id="SSF55797">
    <property type="entry name" value="PR-1-like"/>
    <property type="match status" value="1"/>
</dbReference>
<dbReference type="CDD" id="cd05379">
    <property type="entry name" value="CAP_bacterial"/>
    <property type="match status" value="1"/>
</dbReference>
<evidence type="ECO:0000259" key="2">
    <source>
        <dbReference type="Pfam" id="PF00188"/>
    </source>
</evidence>
<evidence type="ECO:0000256" key="1">
    <source>
        <dbReference type="SAM" id="SignalP"/>
    </source>
</evidence>
<sequence length="165" mass="18701">MKATTVLPFLALLGLMTFSSCSTEEFPEDNINNIALIEAPAPKEIEIEILERINQYRISKGLSALNNLNVVKSVAFSHTDYMVEINRVNHDNFFQRKLSLEQNAKATRVSENVAYAYSSAQSVVNAWINSDAHRANIEGDFTDFEVSAEQNAEGKWYYTNIFIKR</sequence>
<accession>A0ABV9N304</accession>
<dbReference type="EMBL" id="JBHSGP010000008">
    <property type="protein sequence ID" value="MFC4721874.1"/>
    <property type="molecule type" value="Genomic_DNA"/>
</dbReference>
<dbReference type="InterPro" id="IPR014044">
    <property type="entry name" value="CAP_dom"/>
</dbReference>
<dbReference type="Proteomes" id="UP001595953">
    <property type="component" value="Unassembled WGS sequence"/>
</dbReference>
<dbReference type="PANTHER" id="PTHR31157:SF1">
    <property type="entry name" value="SCP DOMAIN-CONTAINING PROTEIN"/>
    <property type="match status" value="1"/>
</dbReference>
<feature type="chain" id="PRO_5046713533" evidence="1">
    <location>
        <begin position="23"/>
        <end position="165"/>
    </location>
</feature>
<dbReference type="Pfam" id="PF00188">
    <property type="entry name" value="CAP"/>
    <property type="match status" value="1"/>
</dbReference>
<gene>
    <name evidence="3" type="ORF">ACFO5O_06060</name>
</gene>
<dbReference type="PANTHER" id="PTHR31157">
    <property type="entry name" value="SCP DOMAIN-CONTAINING PROTEIN"/>
    <property type="match status" value="1"/>
</dbReference>
<keyword evidence="4" id="KW-1185">Reference proteome</keyword>
<evidence type="ECO:0000313" key="3">
    <source>
        <dbReference type="EMBL" id="MFC4721874.1"/>
    </source>
</evidence>
<dbReference type="Gene3D" id="3.40.33.10">
    <property type="entry name" value="CAP"/>
    <property type="match status" value="1"/>
</dbReference>
<reference evidence="4" key="1">
    <citation type="journal article" date="2019" name="Int. J. Syst. Evol. Microbiol.">
        <title>The Global Catalogue of Microorganisms (GCM) 10K type strain sequencing project: providing services to taxonomists for standard genome sequencing and annotation.</title>
        <authorList>
            <consortium name="The Broad Institute Genomics Platform"/>
            <consortium name="The Broad Institute Genome Sequencing Center for Infectious Disease"/>
            <person name="Wu L."/>
            <person name="Ma J."/>
        </authorList>
    </citation>
    <scope>NUCLEOTIDE SEQUENCE [LARGE SCALE GENOMIC DNA]</scope>
    <source>
        <strain evidence="4">CCUG 63682</strain>
    </source>
</reference>
<proteinExistence type="predicted"/>
<dbReference type="RefSeq" id="WP_387961893.1">
    <property type="nucleotide sequence ID" value="NZ_JBHSGP010000008.1"/>
</dbReference>